<dbReference type="InterPro" id="IPR015943">
    <property type="entry name" value="WD40/YVTN_repeat-like_dom_sf"/>
</dbReference>
<comment type="caution">
    <text evidence="9">The sequence shown here is derived from an EMBL/GenBank/DDBJ whole genome shotgun (WGS) entry which is preliminary data.</text>
</comment>
<evidence type="ECO:0000313" key="10">
    <source>
        <dbReference type="Proteomes" id="UP000054454"/>
    </source>
</evidence>
<dbReference type="InterPro" id="IPR031778">
    <property type="entry name" value="Sortilin_N"/>
</dbReference>
<keyword evidence="10" id="KW-1185">Reference proteome</keyword>
<dbReference type="Gene3D" id="2.10.70.80">
    <property type="match status" value="2"/>
</dbReference>
<dbReference type="GO" id="GO:0006896">
    <property type="term" value="P:Golgi to vacuole transport"/>
    <property type="evidence" value="ECO:0007669"/>
    <property type="project" value="TreeGrafter"/>
</dbReference>
<dbReference type="FunFam" id="3.30.60.270:FF:000005">
    <property type="entry name" value="Sortilin"/>
    <property type="match status" value="1"/>
</dbReference>
<dbReference type="EMBL" id="LFVZ01000005">
    <property type="protein sequence ID" value="KTW29333.1"/>
    <property type="molecule type" value="Genomic_DNA"/>
</dbReference>
<evidence type="ECO:0000256" key="3">
    <source>
        <dbReference type="ARBA" id="ARBA00022737"/>
    </source>
</evidence>
<sequence length="1469" mass="170532">MAHVNLLYISKILCIFSFILFGVLGTKNYRIAVTSFKHSLFSFFCFDNSTVILGYDFLDKNIWRSDNEGTSWSKIRSIPKNKARLLIRHPFSDRMAFVLGEDKKHYYTIDRGLTWKSFYTEIPFLYELEPLKFNSANPNYIIYIGSECDNSTRINCRYVAYYTEDGFSTAPKFLKSDIQSCMFVKSSKEFSNCSDELVLCTYMKSDGDSSGIYLIKSEDWFSTYSYVNFNERPLVSLEGLGIVKTFIIAVIKMHNSELEMFVSKDGSTWNRAEFPYYHRKKLKENSYTIMESNTYSLQVDILTSEYPLLGGISFKSDISGIYYTPSLEHTNRNVMGYVDFEDIRFIDGAIFANVIENWKELEKNENADKKIQSKISYDNGNTWSFIKPPIDSECNIFDFKTCSLHLHSITDKYKFDRIFSSYAPGILIGMGSVGPYLKPFNECNLYISEDAGKTWFLSLEGTYIYEWSDHGSIIAAIPDEKTNTFYYSFNRGRTWETINLNFHVHPLSLMIVPSSRTGKFMLIATEVKKNRITNAMNLISIDLGEIYTRECILDKNNLERSDLEKWYSHAENDSKCTMGRKQYFWRRKIDRKCFIKQSYSELQVIEENCPCSNDDYECDYNFIEYDNKCLEQASHEIPPNSCKNLDDVFMAPSGYRKIPGNTCDSKRGIVKDEKIEISCRLNAHLDKIKITLTDFAGELINYHYLKKNQDDPDDKNDIDETIIVLTDQMEVHVSHDQGNQWSQILANENIHSIYQNVYASEQVYFFGTNKKAWITKNRCITIEKIQLPVYSHIGFKPEFHPDNKDWIIYTGCIDNKIMEECKTESYYSLDGGNSWSLLLSNTRSCSWIKTKDFNADKNLIYCELYINDSEKSLENPVKLVYSTDFFNTYNVLFNSITNYARFDEFIILGEYNSELKALEPFVSLNGLNFTTANFPSHYSGQIFTILDSSTKSIFLHVIKDSYKASKWGYILKSNSNGTDFVKSLDFVERNNNGFIDFERFKGLEGIIISNIVMNPDDVSKGSSKRLKSVITYNDGSEWSYITPPKKDSKGNEFCSGKLEKCSLNLHGIIDRIDFHETFSSITIPGLDFAIGNVGEYLDNYLDSNTFMTTDGGVTWREIQKGPHLWKFGDQGSIILLAKDRSYTDHFLFSLNMGDTWDVVYFPEKESILIYDITTVYSDTSRKFVLFSIRSNNGNKWTAIHIDFTMLTNRKCKLDEDSQDKNDFDTWSFKYPNNEDSCFFGTIKTYYRKKSERRCFIGNTDIKNYISKNCTCQPQDYECDYNYERASNGSCLLAKGLEPLNYLEECKKYNLQEYHRPTGYRRIPLTTCQGGKELDKDSTPISCSKEKEFMKFGKGLHGFWLYFVIISPFIMIIFSSYCMWTLYKDRFLGQIRLGEDERPSGLIQYPIMLLDKIAAVFFAIRTATDYIITKIISLFSGYSYRFNRRDSFFRSDYSALLSNSSELLYDDFEN</sequence>
<dbReference type="Pfam" id="PF15901">
    <property type="entry name" value="Sortilin_C"/>
    <property type="match status" value="2"/>
</dbReference>
<name>A0A0W4ZLS1_PNEC8</name>
<reference evidence="10" key="1">
    <citation type="journal article" date="2016" name="Nat. Commun.">
        <title>Genome analysis of three Pneumocystis species reveals adaptation mechanisms to life exclusively in mammalian hosts.</title>
        <authorList>
            <person name="Ma L."/>
            <person name="Chen Z."/>
            <person name="Huang D.W."/>
            <person name="Kutty G."/>
            <person name="Ishihara M."/>
            <person name="Wang H."/>
            <person name="Abouelleil A."/>
            <person name="Bishop L."/>
            <person name="Davey E."/>
            <person name="Deng R."/>
            <person name="Deng X."/>
            <person name="Fan L."/>
            <person name="Fantoni G."/>
            <person name="Fitzgerald M."/>
            <person name="Gogineni E."/>
            <person name="Goldberg J.M."/>
            <person name="Handley G."/>
            <person name="Hu X."/>
            <person name="Huber C."/>
            <person name="Jiao X."/>
            <person name="Jones K."/>
            <person name="Levin J.Z."/>
            <person name="Liu Y."/>
            <person name="Macdonald P."/>
            <person name="Melnikov A."/>
            <person name="Raley C."/>
            <person name="Sassi M."/>
            <person name="Sherman B.T."/>
            <person name="Song X."/>
            <person name="Sykes S."/>
            <person name="Tran B."/>
            <person name="Walsh L."/>
            <person name="Xia Y."/>
            <person name="Yang J."/>
            <person name="Young S."/>
            <person name="Zeng Q."/>
            <person name="Zheng X."/>
            <person name="Stephens R."/>
            <person name="Nusbaum C."/>
            <person name="Birren B.W."/>
            <person name="Azadi P."/>
            <person name="Lempicki R.A."/>
            <person name="Cuomo C.A."/>
            <person name="Kovacs J.A."/>
        </authorList>
    </citation>
    <scope>NUCLEOTIDE SEQUENCE [LARGE SCALE GENOMIC DNA]</scope>
    <source>
        <strain evidence="10">B80</strain>
    </source>
</reference>
<evidence type="ECO:0000256" key="4">
    <source>
        <dbReference type="ARBA" id="ARBA00022989"/>
    </source>
</evidence>
<evidence type="ECO:0000256" key="2">
    <source>
        <dbReference type="ARBA" id="ARBA00022692"/>
    </source>
</evidence>
<keyword evidence="4 7" id="KW-1133">Transmembrane helix</keyword>
<proteinExistence type="predicted"/>
<dbReference type="CDD" id="cd15482">
    <property type="entry name" value="Sialidase_non-viral"/>
    <property type="match status" value="2"/>
</dbReference>
<dbReference type="GO" id="GO:0006623">
    <property type="term" value="P:protein targeting to vacuole"/>
    <property type="evidence" value="ECO:0007669"/>
    <property type="project" value="TreeGrafter"/>
</dbReference>
<keyword evidence="6" id="KW-0325">Glycoprotein</keyword>
<dbReference type="OrthoDB" id="443634at2759"/>
<keyword evidence="5 7" id="KW-0472">Membrane</keyword>
<evidence type="ECO:0000256" key="6">
    <source>
        <dbReference type="ARBA" id="ARBA00023180"/>
    </source>
</evidence>
<dbReference type="PANTHER" id="PTHR12106:SF27">
    <property type="entry name" value="SORTILIN-RELATED RECEPTOR"/>
    <property type="match status" value="1"/>
</dbReference>
<dbReference type="Proteomes" id="UP000054454">
    <property type="component" value="Unassembled WGS sequence"/>
</dbReference>
<keyword evidence="3" id="KW-0677">Repeat</keyword>
<keyword evidence="2 7" id="KW-0812">Transmembrane</keyword>
<dbReference type="RefSeq" id="XP_018226526.1">
    <property type="nucleotide sequence ID" value="XM_018369877.1"/>
</dbReference>
<feature type="transmembrane region" description="Helical" evidence="7">
    <location>
        <begin position="6"/>
        <end position="26"/>
    </location>
</feature>
<dbReference type="Gene3D" id="3.30.60.270">
    <property type="match status" value="2"/>
</dbReference>
<dbReference type="PANTHER" id="PTHR12106">
    <property type="entry name" value="SORTILIN RELATED"/>
    <property type="match status" value="1"/>
</dbReference>
<comment type="subcellular location">
    <subcellularLocation>
        <location evidence="1">Membrane</location>
    </subcellularLocation>
</comment>
<feature type="domain" description="VPS10" evidence="8">
    <location>
        <begin position="49"/>
        <end position="684"/>
    </location>
</feature>
<dbReference type="GO" id="GO:0005794">
    <property type="term" value="C:Golgi apparatus"/>
    <property type="evidence" value="ECO:0007669"/>
    <property type="project" value="TreeGrafter"/>
</dbReference>
<organism evidence="9 10">
    <name type="scientific">Pneumocystis carinii (strain B80)</name>
    <name type="common">Rat pneumocystis pneumonia agent</name>
    <name type="synonym">Pneumocystis carinii f. sp. carinii</name>
    <dbReference type="NCBI Taxonomy" id="1408658"/>
    <lineage>
        <taxon>Eukaryota</taxon>
        <taxon>Fungi</taxon>
        <taxon>Dikarya</taxon>
        <taxon>Ascomycota</taxon>
        <taxon>Taphrinomycotina</taxon>
        <taxon>Pneumocystomycetes</taxon>
        <taxon>Pneumocystaceae</taxon>
        <taxon>Pneumocystis</taxon>
    </lineage>
</organism>
<evidence type="ECO:0000256" key="1">
    <source>
        <dbReference type="ARBA" id="ARBA00004370"/>
    </source>
</evidence>
<feature type="domain" description="VPS10" evidence="8">
    <location>
        <begin position="720"/>
        <end position="1347"/>
    </location>
</feature>
<evidence type="ECO:0000313" key="9">
    <source>
        <dbReference type="EMBL" id="KTW29333.1"/>
    </source>
</evidence>
<gene>
    <name evidence="9" type="ORF">T552_01288</name>
</gene>
<protein>
    <recommendedName>
        <fullName evidence="8">VPS10 domain-containing protein</fullName>
    </recommendedName>
</protein>
<dbReference type="SUPFAM" id="SSF110296">
    <property type="entry name" value="Oligoxyloglucan reducing end-specific cellobiohydrolase"/>
    <property type="match status" value="2"/>
</dbReference>
<dbReference type="SMART" id="SM00602">
    <property type="entry name" value="VPS10"/>
    <property type="match status" value="2"/>
</dbReference>
<evidence type="ECO:0000256" key="5">
    <source>
        <dbReference type="ARBA" id="ARBA00023136"/>
    </source>
</evidence>
<dbReference type="GO" id="GO:0016020">
    <property type="term" value="C:membrane"/>
    <property type="evidence" value="ECO:0007669"/>
    <property type="project" value="UniProtKB-SubCell"/>
</dbReference>
<evidence type="ECO:0000259" key="8">
    <source>
        <dbReference type="SMART" id="SM00602"/>
    </source>
</evidence>
<evidence type="ECO:0000256" key="7">
    <source>
        <dbReference type="SAM" id="Phobius"/>
    </source>
</evidence>
<dbReference type="InterPro" id="IPR031777">
    <property type="entry name" value="Sortilin_C"/>
</dbReference>
<dbReference type="InterPro" id="IPR006581">
    <property type="entry name" value="VPS10"/>
</dbReference>
<dbReference type="GO" id="GO:0005829">
    <property type="term" value="C:cytosol"/>
    <property type="evidence" value="ECO:0007669"/>
    <property type="project" value="GOC"/>
</dbReference>
<dbReference type="GeneID" id="28936079"/>
<dbReference type="VEuPathDB" id="FungiDB:T552_01288"/>
<dbReference type="GO" id="GO:0006895">
    <property type="term" value="P:Golgi to endosome transport"/>
    <property type="evidence" value="ECO:0007669"/>
    <property type="project" value="TreeGrafter"/>
</dbReference>
<dbReference type="Pfam" id="PF15902">
    <property type="entry name" value="Sortilin-Vps10"/>
    <property type="match status" value="2"/>
</dbReference>
<feature type="transmembrane region" description="Helical" evidence="7">
    <location>
        <begin position="1358"/>
        <end position="1381"/>
    </location>
</feature>
<accession>A0A0W4ZLS1</accession>
<dbReference type="InterPro" id="IPR050310">
    <property type="entry name" value="VPS10-sortilin"/>
</dbReference>
<dbReference type="Gene3D" id="2.130.10.10">
    <property type="entry name" value="YVTN repeat-like/Quinoprotein amine dehydrogenase"/>
    <property type="match status" value="1"/>
</dbReference>